<evidence type="ECO:0000313" key="3">
    <source>
        <dbReference type="EMBL" id="VDP00493.1"/>
    </source>
</evidence>
<feature type="compositionally biased region" description="Low complexity" evidence="1">
    <location>
        <begin position="141"/>
        <end position="150"/>
    </location>
</feature>
<feature type="transmembrane region" description="Helical" evidence="2">
    <location>
        <begin position="110"/>
        <end position="134"/>
    </location>
</feature>
<evidence type="ECO:0000256" key="2">
    <source>
        <dbReference type="SAM" id="Phobius"/>
    </source>
</evidence>
<dbReference type="OrthoDB" id="5806156at2759"/>
<accession>A0A3P8DWD4</accession>
<organism evidence="3">
    <name type="scientific">Heligmosomoides polygyrus</name>
    <name type="common">Parasitic roundworm</name>
    <dbReference type="NCBI Taxonomy" id="6339"/>
    <lineage>
        <taxon>Eukaryota</taxon>
        <taxon>Metazoa</taxon>
        <taxon>Ecdysozoa</taxon>
        <taxon>Nematoda</taxon>
        <taxon>Chromadorea</taxon>
        <taxon>Rhabditida</taxon>
        <taxon>Rhabditina</taxon>
        <taxon>Rhabditomorpha</taxon>
        <taxon>Strongyloidea</taxon>
        <taxon>Heligmosomidae</taxon>
        <taxon>Heligmosomoides</taxon>
    </lineage>
</organism>
<gene>
    <name evidence="3" type="ORF">HPBE_LOCUS14696</name>
</gene>
<keyword evidence="2" id="KW-1133">Transmembrane helix</keyword>
<proteinExistence type="predicted"/>
<name>A0A3P8DWD4_HELPZ</name>
<reference evidence="3" key="1">
    <citation type="submission" date="2018-11" db="EMBL/GenBank/DDBJ databases">
        <authorList>
            <consortium name="Pathogen Informatics"/>
        </authorList>
    </citation>
    <scope>NUCLEOTIDE SEQUENCE [LARGE SCALE GENOMIC DNA]</scope>
</reference>
<sequence length="161" mass="18209">MYKHIMRVALESDDEVMRTAVMNIHEKKAYNAFRISNGWVHECSAKASQMLNATYVCYAPSFCCVNASKPLLDGACPPLKWDGIGKLNPSRAMYQYPCTRRIVSTYRNKMMNIMLFSLMTALVAIVCGLHLYFWRDSQKSQQSSASQMKSPEAVQPAPPTK</sequence>
<dbReference type="EMBL" id="UZAH01028486">
    <property type="protein sequence ID" value="VDP00493.1"/>
    <property type="molecule type" value="Genomic_DNA"/>
</dbReference>
<feature type="region of interest" description="Disordered" evidence="1">
    <location>
        <begin position="141"/>
        <end position="161"/>
    </location>
</feature>
<dbReference type="AlphaFoldDB" id="A0A3P8DWD4"/>
<evidence type="ECO:0000256" key="1">
    <source>
        <dbReference type="SAM" id="MobiDB-lite"/>
    </source>
</evidence>
<keyword evidence="2" id="KW-0472">Membrane</keyword>
<keyword evidence="2" id="KW-0812">Transmembrane</keyword>
<protein>
    <submittedName>
        <fullName evidence="3">Uncharacterized protein</fullName>
    </submittedName>
</protein>